<dbReference type="InterPro" id="IPR038718">
    <property type="entry name" value="SNF2-like_sf"/>
</dbReference>
<protein>
    <submittedName>
        <fullName evidence="12">DNA repair protein RAD5B</fullName>
    </submittedName>
</protein>
<dbReference type="InterPro" id="IPR017907">
    <property type="entry name" value="Znf_RING_CS"/>
</dbReference>
<dbReference type="CDD" id="cd18008">
    <property type="entry name" value="DEXDc_SHPRH-like"/>
    <property type="match status" value="1"/>
</dbReference>
<dbReference type="SUPFAM" id="SSF57850">
    <property type="entry name" value="RING/U-box"/>
    <property type="match status" value="1"/>
</dbReference>
<dbReference type="GO" id="GO:0006281">
    <property type="term" value="P:DNA repair"/>
    <property type="evidence" value="ECO:0007669"/>
    <property type="project" value="TreeGrafter"/>
</dbReference>
<dbReference type="Gene3D" id="3.40.50.300">
    <property type="entry name" value="P-loop containing nucleotide triphosphate hydrolases"/>
    <property type="match status" value="1"/>
</dbReference>
<dbReference type="PROSITE" id="PS50089">
    <property type="entry name" value="ZF_RING_2"/>
    <property type="match status" value="1"/>
</dbReference>
<dbReference type="InterPro" id="IPR050628">
    <property type="entry name" value="SNF2_RAD54_helicase_TF"/>
</dbReference>
<dbReference type="PROSITE" id="PS51194">
    <property type="entry name" value="HELICASE_CTER"/>
    <property type="match status" value="1"/>
</dbReference>
<keyword evidence="5" id="KW-0862">Zinc</keyword>
<dbReference type="PROSITE" id="PS00518">
    <property type="entry name" value="ZF_RING_1"/>
    <property type="match status" value="1"/>
</dbReference>
<organism evidence="12 13">
    <name type="scientific">Lachnellula arida</name>
    <dbReference type="NCBI Taxonomy" id="1316785"/>
    <lineage>
        <taxon>Eukaryota</taxon>
        <taxon>Fungi</taxon>
        <taxon>Dikarya</taxon>
        <taxon>Ascomycota</taxon>
        <taxon>Pezizomycotina</taxon>
        <taxon>Leotiomycetes</taxon>
        <taxon>Helotiales</taxon>
        <taxon>Lachnaceae</taxon>
        <taxon>Lachnellula</taxon>
    </lineage>
</organism>
<dbReference type="Proteomes" id="UP000469559">
    <property type="component" value="Unassembled WGS sequence"/>
</dbReference>
<dbReference type="InterPro" id="IPR001841">
    <property type="entry name" value="Znf_RING"/>
</dbReference>
<evidence type="ECO:0000259" key="9">
    <source>
        <dbReference type="PROSITE" id="PS50089"/>
    </source>
</evidence>
<dbReference type="GO" id="GO:0005634">
    <property type="term" value="C:nucleus"/>
    <property type="evidence" value="ECO:0007669"/>
    <property type="project" value="TreeGrafter"/>
</dbReference>
<dbReference type="PANTHER" id="PTHR45626">
    <property type="entry name" value="TRANSCRIPTION TERMINATION FACTOR 2-RELATED"/>
    <property type="match status" value="1"/>
</dbReference>
<feature type="domain" description="Helicase C-terminal" evidence="11">
    <location>
        <begin position="787"/>
        <end position="938"/>
    </location>
</feature>
<reference evidence="12 13" key="1">
    <citation type="submission" date="2018-05" db="EMBL/GenBank/DDBJ databases">
        <title>Whole genome sequencing for identification of molecular markers to develop diagnostic detection tools for the regulated plant pathogen Lachnellula willkommii.</title>
        <authorList>
            <person name="Giroux E."/>
            <person name="Bilodeau G."/>
        </authorList>
    </citation>
    <scope>NUCLEOTIDE SEQUENCE [LARGE SCALE GENOMIC DNA]</scope>
    <source>
        <strain evidence="12 13">CBS 203.66</strain>
    </source>
</reference>
<evidence type="ECO:0000256" key="1">
    <source>
        <dbReference type="ARBA" id="ARBA00022723"/>
    </source>
</evidence>
<dbReference type="InterPro" id="IPR027417">
    <property type="entry name" value="P-loop_NTPase"/>
</dbReference>
<gene>
    <name evidence="12" type="primary">RAD5B</name>
    <name evidence="12" type="ORF">LARI1_G004618</name>
</gene>
<evidence type="ECO:0000313" key="12">
    <source>
        <dbReference type="EMBL" id="TVY15599.1"/>
    </source>
</evidence>
<evidence type="ECO:0000256" key="7">
    <source>
        <dbReference type="PROSITE-ProRule" id="PRU00175"/>
    </source>
</evidence>
<dbReference type="Pfam" id="PF00176">
    <property type="entry name" value="SNF2-rel_dom"/>
    <property type="match status" value="1"/>
</dbReference>
<feature type="domain" description="Helicase ATP-binding" evidence="10">
    <location>
        <begin position="382"/>
        <end position="567"/>
    </location>
</feature>
<keyword evidence="13" id="KW-1185">Reference proteome</keyword>
<dbReference type="PROSITE" id="PS51192">
    <property type="entry name" value="HELICASE_ATP_BIND_1"/>
    <property type="match status" value="1"/>
</dbReference>
<evidence type="ECO:0000256" key="3">
    <source>
        <dbReference type="ARBA" id="ARBA00022771"/>
    </source>
</evidence>
<dbReference type="InterPro" id="IPR000330">
    <property type="entry name" value="SNF2_N"/>
</dbReference>
<evidence type="ECO:0000256" key="6">
    <source>
        <dbReference type="ARBA" id="ARBA00022840"/>
    </source>
</evidence>
<feature type="compositionally biased region" description="Polar residues" evidence="8">
    <location>
        <begin position="69"/>
        <end position="81"/>
    </location>
</feature>
<evidence type="ECO:0000256" key="2">
    <source>
        <dbReference type="ARBA" id="ARBA00022741"/>
    </source>
</evidence>
<dbReference type="SUPFAM" id="SSF52540">
    <property type="entry name" value="P-loop containing nucleoside triphosphate hydrolases"/>
    <property type="match status" value="2"/>
</dbReference>
<dbReference type="InterPro" id="IPR014001">
    <property type="entry name" value="Helicase_ATP-bd"/>
</dbReference>
<keyword evidence="1" id="KW-0479">Metal-binding</keyword>
<evidence type="ECO:0000259" key="10">
    <source>
        <dbReference type="PROSITE" id="PS51192"/>
    </source>
</evidence>
<dbReference type="SMART" id="SM00490">
    <property type="entry name" value="HELICc"/>
    <property type="match status" value="1"/>
</dbReference>
<dbReference type="AlphaFoldDB" id="A0A8T9BAG3"/>
<feature type="region of interest" description="Disordered" evidence="8">
    <location>
        <begin position="65"/>
        <end position="84"/>
    </location>
</feature>
<sequence>MASSKRPLNDGLDGAFEYDSYGNRRLPNSPYLGNSTNGSILSFEDRSWDGLWSELLNAEFETCDHEQQLHSNPKTKTATLSHDTEGEIESWAANSLQQHPEPFLFQESNPGETSSSGTKSSFIEKMCYGMIHRILVQVKGDMSEVDAKLKANNQNAAGDYYRFSVGTSDNDNTEVVLRFPDYTEFGRLNLHTSKALGPLIDPGIVLLDAIGTTKALCEAIGRATKLSDARVRIDINVYGSERDAKNVGRHLSSNKVYLQHPDTQRPGTIYNNPHLLKFPDTEILGNNDQIALPPDRFLKFDDAGVLEKTIAGVYASLTRGTKLDKVEGDRRIETKLLPHQQEALDFLIQRENGPIPLEFCLWKPIEGDENWYQHAVTKAKTRTPNEETGDGILADEMGMGKSLSILALIVSSHKVATEWIKTQTSESSEHSQVSQKLSPATLVVVPSAILINEWLNEIKIHLDGTLRTLKYHGKQRKSLTASIENTDIVLTTYHTLVADFGEKLSPLHKINWFRVVLDEAHIIRRQTTTFYRAVSELKARSRWCLSGTPIQNRLEDIGALFAFIQARPFHSIAMFRRFVTIPFNESEERRAVATRNLTLLLESLCLRRSRELLHLPDSNDRLRVVEFSPKEREQYDQTMKTMNRALRQKAGESHSKNIFGMFQIQLQLRILCNHGTYQHAFSWNRRSMLNEREAALCSVGDTGQVNCSACRQSIPMLGSNNVYRQYTGSCTHVLCSECLEDNEQSDIEAIDCPLCAMSGVPLTSYGPRTGVGEGHETYLKHEGYSSKMAALISDIREDLWKKKSIVFSCWTNTLNLIERYLRLESLPFQRIDGECPLGRRQKILNEFSSTSTIPILIMTTGTGAYGLNLTAANRVFIIEPQWNPSVENQAISRAIRMRQNESVLVTRYIVKDTVEQEMRSQQERKLKMAEIGNSTFSQ</sequence>
<evidence type="ECO:0000259" key="11">
    <source>
        <dbReference type="PROSITE" id="PS51194"/>
    </source>
</evidence>
<name>A0A8T9BAG3_9HELO</name>
<keyword evidence="3 7" id="KW-0863">Zinc-finger</keyword>
<dbReference type="GO" id="GO:0008270">
    <property type="term" value="F:zinc ion binding"/>
    <property type="evidence" value="ECO:0007669"/>
    <property type="project" value="UniProtKB-KW"/>
</dbReference>
<dbReference type="PANTHER" id="PTHR45626:SF52">
    <property type="entry name" value="SINGLE-STRANDED DNA-DEPENDENT ATPASE (EUROFUNG)"/>
    <property type="match status" value="1"/>
</dbReference>
<dbReference type="GO" id="GO:0016787">
    <property type="term" value="F:hydrolase activity"/>
    <property type="evidence" value="ECO:0007669"/>
    <property type="project" value="UniProtKB-KW"/>
</dbReference>
<dbReference type="Gene3D" id="3.40.50.10810">
    <property type="entry name" value="Tandem AAA-ATPase domain"/>
    <property type="match status" value="1"/>
</dbReference>
<dbReference type="GO" id="GO:0008094">
    <property type="term" value="F:ATP-dependent activity, acting on DNA"/>
    <property type="evidence" value="ECO:0007669"/>
    <property type="project" value="TreeGrafter"/>
</dbReference>
<dbReference type="EMBL" id="QGMF01000478">
    <property type="protein sequence ID" value="TVY15599.1"/>
    <property type="molecule type" value="Genomic_DNA"/>
</dbReference>
<dbReference type="InterPro" id="IPR049730">
    <property type="entry name" value="SNF2/RAD54-like_C"/>
</dbReference>
<dbReference type="InterPro" id="IPR001650">
    <property type="entry name" value="Helicase_C-like"/>
</dbReference>
<dbReference type="Pfam" id="PF00271">
    <property type="entry name" value="Helicase_C"/>
    <property type="match status" value="1"/>
</dbReference>
<evidence type="ECO:0000313" key="13">
    <source>
        <dbReference type="Proteomes" id="UP000469559"/>
    </source>
</evidence>
<dbReference type="CDD" id="cd18793">
    <property type="entry name" value="SF2_C_SNF"/>
    <property type="match status" value="1"/>
</dbReference>
<evidence type="ECO:0000256" key="5">
    <source>
        <dbReference type="ARBA" id="ARBA00022833"/>
    </source>
</evidence>
<accession>A0A8T9BAG3</accession>
<evidence type="ECO:0000256" key="8">
    <source>
        <dbReference type="SAM" id="MobiDB-lite"/>
    </source>
</evidence>
<dbReference type="GO" id="GO:0005524">
    <property type="term" value="F:ATP binding"/>
    <property type="evidence" value="ECO:0007669"/>
    <property type="project" value="UniProtKB-KW"/>
</dbReference>
<dbReference type="OrthoDB" id="448448at2759"/>
<evidence type="ECO:0000256" key="4">
    <source>
        <dbReference type="ARBA" id="ARBA00022801"/>
    </source>
</evidence>
<feature type="domain" description="RING-type" evidence="9">
    <location>
        <begin position="707"/>
        <end position="755"/>
    </location>
</feature>
<comment type="caution">
    <text evidence="12">The sequence shown here is derived from an EMBL/GenBank/DDBJ whole genome shotgun (WGS) entry which is preliminary data.</text>
</comment>
<dbReference type="SMART" id="SM00487">
    <property type="entry name" value="DEXDc"/>
    <property type="match status" value="1"/>
</dbReference>
<keyword evidence="2" id="KW-0547">Nucleotide-binding</keyword>
<keyword evidence="4" id="KW-0378">Hydrolase</keyword>
<keyword evidence="6" id="KW-0067">ATP-binding</keyword>
<proteinExistence type="predicted"/>